<feature type="active site" description="O-(3'-phospho-DNA)-tyrosine intermediate" evidence="9">
    <location>
        <position position="275"/>
    </location>
</feature>
<comment type="subunit">
    <text evidence="9">Forms a cyclic heterotetrameric complex composed of two molecules of XerC and two molecules of XerD.</text>
</comment>
<dbReference type="OrthoDB" id="9801717at2"/>
<protein>
    <recommendedName>
        <fullName evidence="9">Tyrosine recombinase XerC</fullName>
    </recommendedName>
</protein>
<keyword evidence="3 9" id="KW-0132">Cell division</keyword>
<evidence type="ECO:0000256" key="3">
    <source>
        <dbReference type="ARBA" id="ARBA00022618"/>
    </source>
</evidence>
<feature type="active site" evidence="9">
    <location>
        <position position="147"/>
    </location>
</feature>
<feature type="active site" evidence="9">
    <location>
        <position position="171"/>
    </location>
</feature>
<dbReference type="PROSITE" id="PS51898">
    <property type="entry name" value="TYR_RECOMBINASE"/>
    <property type="match status" value="1"/>
</dbReference>
<evidence type="ECO:0000256" key="8">
    <source>
        <dbReference type="ARBA" id="ARBA00023306"/>
    </source>
</evidence>
<keyword evidence="7 9" id="KW-0233">DNA recombination</keyword>
<keyword evidence="8 9" id="KW-0131">Cell cycle</keyword>
<evidence type="ECO:0000256" key="2">
    <source>
        <dbReference type="ARBA" id="ARBA00022490"/>
    </source>
</evidence>
<dbReference type="InterPro" id="IPR011010">
    <property type="entry name" value="DNA_brk_join_enz"/>
</dbReference>
<dbReference type="GO" id="GO:0051301">
    <property type="term" value="P:cell division"/>
    <property type="evidence" value="ECO:0007669"/>
    <property type="project" value="UniProtKB-KW"/>
</dbReference>
<dbReference type="InterPro" id="IPR013762">
    <property type="entry name" value="Integrase-like_cat_sf"/>
</dbReference>
<evidence type="ECO:0000256" key="9">
    <source>
        <dbReference type="HAMAP-Rule" id="MF_01808"/>
    </source>
</evidence>
<dbReference type="InterPro" id="IPR010998">
    <property type="entry name" value="Integrase_recombinase_N"/>
</dbReference>
<keyword evidence="5 9" id="KW-0229">DNA integration</keyword>
<dbReference type="InterPro" id="IPR050090">
    <property type="entry name" value="Tyrosine_recombinase_XerCD"/>
</dbReference>
<evidence type="ECO:0000256" key="7">
    <source>
        <dbReference type="ARBA" id="ARBA00023172"/>
    </source>
</evidence>
<dbReference type="PATRIC" id="fig|1544798.3.peg.1038"/>
<name>A0A0D8JE68_9BACT</name>
<dbReference type="GO" id="GO:0009037">
    <property type="term" value="F:tyrosine-based site-specific recombinase activity"/>
    <property type="evidence" value="ECO:0007669"/>
    <property type="project" value="UniProtKB-UniRule"/>
</dbReference>
<dbReference type="Pfam" id="PF02899">
    <property type="entry name" value="Phage_int_SAM_1"/>
    <property type="match status" value="1"/>
</dbReference>
<dbReference type="PANTHER" id="PTHR30349:SF77">
    <property type="entry name" value="TYROSINE RECOMBINASE XERC"/>
    <property type="match status" value="1"/>
</dbReference>
<dbReference type="InterPro" id="IPR002104">
    <property type="entry name" value="Integrase_catalytic"/>
</dbReference>
<keyword evidence="13" id="KW-1185">Reference proteome</keyword>
<organism evidence="12 13">
    <name type="scientific">Draconibacterium sediminis</name>
    <dbReference type="NCBI Taxonomy" id="1544798"/>
    <lineage>
        <taxon>Bacteria</taxon>
        <taxon>Pseudomonadati</taxon>
        <taxon>Bacteroidota</taxon>
        <taxon>Bacteroidia</taxon>
        <taxon>Marinilabiliales</taxon>
        <taxon>Prolixibacteraceae</taxon>
        <taxon>Draconibacterium</taxon>
    </lineage>
</organism>
<keyword evidence="6 9" id="KW-0238">DNA-binding</keyword>
<keyword evidence="2 9" id="KW-0963">Cytoplasm</keyword>
<sequence>MSYQESFINFLKYEKRYSPHTVKAYEKDLDRFVEFCTKMVGDFVVKDVDLKLLRSWVVDLMEHDYNPSSVSRMMTAVKSFYNFLLREQVVDVNPAINVPLPKIRKKLPYFVEENNLNHLLDDDLFDNGFRGRRDKLIISLFYGTGIRLAELINLKDRDFNTAEYLIKVLGKRNKERIIPYPREINQLYIDYVDVRNNEIVNNSGYLFVTEKGKQIYEKLVYRVVKNNLARVTSLEKKSPHVLRHTYATHLLNNGADLNAVKELLGHANLAATQVYTHTTFEKLQQSYKQAHPRGGKND</sequence>
<accession>A0A0D8JE68</accession>
<dbReference type="InterPro" id="IPR044068">
    <property type="entry name" value="CB"/>
</dbReference>
<feature type="active site" evidence="9">
    <location>
        <position position="266"/>
    </location>
</feature>
<dbReference type="EMBL" id="JRHC01000001">
    <property type="protein sequence ID" value="KJF44826.1"/>
    <property type="molecule type" value="Genomic_DNA"/>
</dbReference>
<dbReference type="Proteomes" id="UP000032544">
    <property type="component" value="Unassembled WGS sequence"/>
</dbReference>
<keyword evidence="4 9" id="KW-0159">Chromosome partition</keyword>
<comment type="function">
    <text evidence="9">Site-specific tyrosine recombinase, which acts by catalyzing the cutting and rejoining of the recombining DNA molecules. The XerC-XerD complex is essential to convert dimers of the bacterial chromosome into monomers to permit their segregation at cell division. It also contributes to the segregational stability of plasmids.</text>
</comment>
<evidence type="ECO:0000256" key="1">
    <source>
        <dbReference type="ARBA" id="ARBA00004496"/>
    </source>
</evidence>
<dbReference type="InterPro" id="IPR023009">
    <property type="entry name" value="Tyrosine_recombinase_XerC/XerD"/>
</dbReference>
<feature type="domain" description="Core-binding (CB)" evidence="11">
    <location>
        <begin position="1"/>
        <end position="85"/>
    </location>
</feature>
<dbReference type="Gene3D" id="1.10.150.130">
    <property type="match status" value="1"/>
</dbReference>
<comment type="similarity">
    <text evidence="9">Belongs to the 'phage' integrase family. XerC subfamily.</text>
</comment>
<dbReference type="GO" id="GO:0003677">
    <property type="term" value="F:DNA binding"/>
    <property type="evidence" value="ECO:0007669"/>
    <property type="project" value="UniProtKB-UniRule"/>
</dbReference>
<dbReference type="PROSITE" id="PS51900">
    <property type="entry name" value="CB"/>
    <property type="match status" value="1"/>
</dbReference>
<proteinExistence type="inferred from homology"/>
<evidence type="ECO:0000256" key="4">
    <source>
        <dbReference type="ARBA" id="ARBA00022829"/>
    </source>
</evidence>
<dbReference type="PANTHER" id="PTHR30349">
    <property type="entry name" value="PHAGE INTEGRASE-RELATED"/>
    <property type="match status" value="1"/>
</dbReference>
<feature type="active site" evidence="9">
    <location>
        <position position="243"/>
    </location>
</feature>
<dbReference type="InterPro" id="IPR004107">
    <property type="entry name" value="Integrase_SAM-like_N"/>
</dbReference>
<dbReference type="HAMAP" id="MF_01808">
    <property type="entry name" value="Recomb_XerC_XerD"/>
    <property type="match status" value="1"/>
</dbReference>
<dbReference type="STRING" id="1544798.LH29_05130"/>
<dbReference type="Gene3D" id="1.10.443.10">
    <property type="entry name" value="Intergrase catalytic core"/>
    <property type="match status" value="1"/>
</dbReference>
<feature type="domain" description="Tyr recombinase" evidence="10">
    <location>
        <begin position="106"/>
        <end position="288"/>
    </location>
</feature>
<dbReference type="GO" id="GO:0007059">
    <property type="term" value="P:chromosome segregation"/>
    <property type="evidence" value="ECO:0007669"/>
    <property type="project" value="UniProtKB-UniRule"/>
</dbReference>
<reference evidence="12 13" key="1">
    <citation type="submission" date="2014-09" db="EMBL/GenBank/DDBJ databases">
        <title>Draft Genome Sequence of Draconibacterium sp. JN14CK-3.</title>
        <authorList>
            <person name="Dong C."/>
            <person name="Lai Q."/>
            <person name="Shao Z."/>
        </authorList>
    </citation>
    <scope>NUCLEOTIDE SEQUENCE [LARGE SCALE GENOMIC DNA]</scope>
    <source>
        <strain evidence="12 13">JN14CK-3</strain>
    </source>
</reference>
<dbReference type="SUPFAM" id="SSF56349">
    <property type="entry name" value="DNA breaking-rejoining enzymes"/>
    <property type="match status" value="1"/>
</dbReference>
<evidence type="ECO:0000313" key="13">
    <source>
        <dbReference type="Proteomes" id="UP000032544"/>
    </source>
</evidence>
<dbReference type="GO" id="GO:0006313">
    <property type="term" value="P:DNA transposition"/>
    <property type="evidence" value="ECO:0007669"/>
    <property type="project" value="UniProtKB-UniRule"/>
</dbReference>
<evidence type="ECO:0000259" key="11">
    <source>
        <dbReference type="PROSITE" id="PS51900"/>
    </source>
</evidence>
<dbReference type="RefSeq" id="WP_045026354.1">
    <property type="nucleotide sequence ID" value="NZ_JRHC01000001.1"/>
</dbReference>
<evidence type="ECO:0000256" key="5">
    <source>
        <dbReference type="ARBA" id="ARBA00022908"/>
    </source>
</evidence>
<evidence type="ECO:0000259" key="10">
    <source>
        <dbReference type="PROSITE" id="PS51898"/>
    </source>
</evidence>
<dbReference type="GO" id="GO:0005737">
    <property type="term" value="C:cytoplasm"/>
    <property type="evidence" value="ECO:0007669"/>
    <property type="project" value="UniProtKB-SubCell"/>
</dbReference>
<gene>
    <name evidence="9" type="primary">xerC</name>
    <name evidence="12" type="ORF">LH29_05130</name>
</gene>
<comment type="caution">
    <text evidence="12">The sequence shown here is derived from an EMBL/GenBank/DDBJ whole genome shotgun (WGS) entry which is preliminary data.</text>
</comment>
<comment type="subcellular location">
    <subcellularLocation>
        <location evidence="1 9">Cytoplasm</location>
    </subcellularLocation>
</comment>
<evidence type="ECO:0000256" key="6">
    <source>
        <dbReference type="ARBA" id="ARBA00023125"/>
    </source>
</evidence>
<dbReference type="AlphaFoldDB" id="A0A0D8JE68"/>
<dbReference type="Pfam" id="PF00589">
    <property type="entry name" value="Phage_integrase"/>
    <property type="match status" value="1"/>
</dbReference>
<feature type="active site" evidence="9">
    <location>
        <position position="240"/>
    </location>
</feature>
<evidence type="ECO:0000313" key="12">
    <source>
        <dbReference type="EMBL" id="KJF44826.1"/>
    </source>
</evidence>